<sequence length="1393" mass="157780">MTMYFDFRVNTKSKTLINCIEWHQQLSLLAVGLCTRSPLHSFITVFDQLGEYLPDVNEFQLENNVVECVSWHPSKKILLGGFSSGDIYLWNGQPDFSSLSSPHSAPVIFLKWSELGTRLVSIDKTGVTCGWKEENRGTLTRLYQCNLNCWPSFVTFCCSKPGLDVNVLAKKAVAGDEKALDIFSAWRPKTGAYKPTFSVDNVRFYVSVHPSSIFYINENGNVTAVMECQNEIKSMLHHEKKELLIVILDDVSVNQYATSLDGKIQHISKVKLNDVSGDASFIWAGEGLLACTTLNYAIRFLKVESSDTFVLHGQNEDVKEIPKFTTISYLPTKGVLCGGSDKGNITIWKKNGSDFWEKLSSCKLKDKILHSAWGPLHCSVIAGESADSLFILQEHELCSSYNKQLCAVQKSANEIVVKREDQVMSLNTDLKITGVTVSREHVAVWSGKTMAVYNLTEVGALNVVGTFNCECESALIYEQSLIILPNSVFQSGKLLISTFQGTVKQTLDSDGHPIAMHLNQQYLVTATIIGIVQIWDLSRREAKLHVHPKDLVDAIPDFGEVVMIRINCTGGKVSLTIANSNLIPSPFIHIWDTENDSIVKYQFEDTCEISFGNKRYITAHFWDFEEPSLLVCETKTLDEEENLLDKKPLDQVSSKDNTTKNASKLVSLFIPKDNSIVIQDVINLDSSYVSLLGVDVPHFIILKKSLSDVFSNADKVLMNYFDEESISNESVRKAIVKFSFNLSLGNLDEAFKVISNISNINVWTNLTRMCVKKKRLDVARICLGNMQDARGVATLRNIDSESLTDVKLAALAIHLGMFIEAENLYLNVGRYDLLNKLYQDANQWDNALKLVEEKDRINRKNTFNAYGKHLESKEKIEEAIKMYEIANTHRKHVPRLLIQDPSALENYLQKSKDLVLLKWWAQYVESTRNMELAMKYYEEAKDYVSTVRILCFLENTEQAAEIANSTEDPAACYHLARHYESIGQIENAVHFYTKSKVYANAIRVCKENGLDEQLWQISSFAGSREKLECAKYFETVDPYKSIILCQKAGNNHRALYLAFKFDLVEFVEQISLELNTEGDAELLEKCADYFLKRENFDAAVKLLANSKKFDEAISICNKRRINLTEELADLLTPDGEYPNRLNIINQLGEFAFLLGNYHLAAKKFTQAGNKVKAMKALLKSGDTEKIIFFANVSREKDIYIMAANYLQTLDWQMQPEYLKYIINFYTKGKAPHLLANFYIACAQIEIDEYGNYEKSVSALNEASRCLSKDPDQYGQALEYIVKKTNAIKKFLEIKKKLEKGDGESGLIQCRQLLNSDSDLIRKGDIYSLMIEYLLDNNDWNSASQLVMEMKKVIPLDNLTYYISKETLQKLGVQTASVEIKRSDSVFDEIEDIS</sequence>
<dbReference type="GO" id="GO:0005930">
    <property type="term" value="C:axoneme"/>
    <property type="evidence" value="ECO:0007669"/>
    <property type="project" value="TreeGrafter"/>
</dbReference>
<keyword evidence="4" id="KW-0802">TPR repeat</keyword>
<dbReference type="InterPro" id="IPR056156">
    <property type="entry name" value="TPR_IF140_C"/>
</dbReference>
<dbReference type="Gene3D" id="1.25.40.470">
    <property type="match status" value="2"/>
</dbReference>
<dbReference type="Pfam" id="PF24762">
    <property type="entry name" value="TPR_IF140-IFT172"/>
    <property type="match status" value="1"/>
</dbReference>
<dbReference type="InterPro" id="IPR015943">
    <property type="entry name" value="WD40/YVTN_repeat-like_dom_sf"/>
</dbReference>
<feature type="domain" description="IF140/IFT172/WDR19 TPR" evidence="10">
    <location>
        <begin position="745"/>
        <end position="1224"/>
    </location>
</feature>
<feature type="domain" description="IF140 C-terminal TPR" evidence="9">
    <location>
        <begin position="1233"/>
        <end position="1350"/>
    </location>
</feature>
<dbReference type="PANTHER" id="PTHR15722">
    <property type="entry name" value="IFT140/172-RELATED"/>
    <property type="match status" value="1"/>
</dbReference>
<accession>A0AAN9TQ39</accession>
<keyword evidence="5" id="KW-0969">Cilium</keyword>
<dbReference type="PANTHER" id="PTHR15722:SF7">
    <property type="entry name" value="INTRAFLAGELLAR TRANSPORT PROTEIN 140 HOMOLOG"/>
    <property type="match status" value="1"/>
</dbReference>
<evidence type="ECO:0000256" key="5">
    <source>
        <dbReference type="ARBA" id="ARBA00023069"/>
    </source>
</evidence>
<evidence type="ECO:0000256" key="2">
    <source>
        <dbReference type="ARBA" id="ARBA00022574"/>
    </source>
</evidence>
<dbReference type="GO" id="GO:0036064">
    <property type="term" value="C:ciliary basal body"/>
    <property type="evidence" value="ECO:0007669"/>
    <property type="project" value="TreeGrafter"/>
</dbReference>
<evidence type="ECO:0000259" key="8">
    <source>
        <dbReference type="Pfam" id="PF23385"/>
    </source>
</evidence>
<protein>
    <recommendedName>
        <fullName evidence="13">Intraflagellar transport protein 140 homolog</fullName>
    </recommendedName>
</protein>
<evidence type="ECO:0000256" key="6">
    <source>
        <dbReference type="ARBA" id="ARBA00023273"/>
    </source>
</evidence>
<evidence type="ECO:0000256" key="3">
    <source>
        <dbReference type="ARBA" id="ARBA00022737"/>
    </source>
</evidence>
<keyword evidence="12" id="KW-1185">Reference proteome</keyword>
<dbReference type="SMART" id="SM00320">
    <property type="entry name" value="WD40"/>
    <property type="match status" value="4"/>
</dbReference>
<evidence type="ECO:0000259" key="7">
    <source>
        <dbReference type="Pfam" id="PF23383"/>
    </source>
</evidence>
<comment type="caution">
    <text evidence="11">The sequence shown here is derived from an EMBL/GenBank/DDBJ whole genome shotgun (WGS) entry which is preliminary data.</text>
</comment>
<dbReference type="EMBL" id="JBBCAQ010000006">
    <property type="protein sequence ID" value="KAK7603135.1"/>
    <property type="molecule type" value="Genomic_DNA"/>
</dbReference>
<dbReference type="InterPro" id="IPR001680">
    <property type="entry name" value="WD40_rpt"/>
</dbReference>
<dbReference type="InterPro" id="IPR036322">
    <property type="entry name" value="WD40_repeat_dom_sf"/>
</dbReference>
<evidence type="ECO:0000256" key="4">
    <source>
        <dbReference type="ARBA" id="ARBA00022803"/>
    </source>
</evidence>
<evidence type="ECO:0000256" key="1">
    <source>
        <dbReference type="ARBA" id="ARBA00004138"/>
    </source>
</evidence>
<feature type="domain" description="IFT140 second beta-propeller" evidence="8">
    <location>
        <begin position="403"/>
        <end position="704"/>
    </location>
</feature>
<feature type="domain" description="IFT140 first beta-propeller" evidence="7">
    <location>
        <begin position="3"/>
        <end position="395"/>
    </location>
</feature>
<reference evidence="11 12" key="1">
    <citation type="submission" date="2024-03" db="EMBL/GenBank/DDBJ databases">
        <title>Adaptation during the transition from Ophiocordyceps entomopathogen to insect associate is accompanied by gene loss and intensified selection.</title>
        <authorList>
            <person name="Ward C.M."/>
            <person name="Onetto C.A."/>
            <person name="Borneman A.R."/>
        </authorList>
    </citation>
    <scope>NUCLEOTIDE SEQUENCE [LARGE SCALE GENOMIC DNA]</scope>
    <source>
        <strain evidence="11">AWRI1</strain>
        <tissue evidence="11">Single Adult Female</tissue>
    </source>
</reference>
<evidence type="ECO:0008006" key="13">
    <source>
        <dbReference type="Google" id="ProtNLM"/>
    </source>
</evidence>
<dbReference type="Pfam" id="PF24760">
    <property type="entry name" value="TPR_IF140_C"/>
    <property type="match status" value="1"/>
</dbReference>
<dbReference type="Pfam" id="PF23383">
    <property type="entry name" value="Beta-prop_IFT140_1st"/>
    <property type="match status" value="1"/>
</dbReference>
<name>A0AAN9TQ39_9HEMI</name>
<proteinExistence type="predicted"/>
<gene>
    <name evidence="11" type="ORF">V9T40_003134</name>
</gene>
<keyword evidence="3" id="KW-0677">Repeat</keyword>
<dbReference type="Gene3D" id="2.130.10.10">
    <property type="entry name" value="YVTN repeat-like/Quinoprotein amine dehydrogenase"/>
    <property type="match status" value="2"/>
</dbReference>
<dbReference type="InterPro" id="IPR056154">
    <property type="entry name" value="Beta-prop_IFT140_1st"/>
</dbReference>
<dbReference type="InterPro" id="IPR056168">
    <property type="entry name" value="TPR_IF140/IFT172/WDR19"/>
</dbReference>
<keyword evidence="6" id="KW-0966">Cell projection</keyword>
<dbReference type="GO" id="GO:0030991">
    <property type="term" value="C:intraciliary transport particle A"/>
    <property type="evidence" value="ECO:0007669"/>
    <property type="project" value="TreeGrafter"/>
</dbReference>
<comment type="subcellular location">
    <subcellularLocation>
        <location evidence="1">Cell projection</location>
        <location evidence="1">Cilium</location>
    </subcellularLocation>
</comment>
<evidence type="ECO:0000259" key="9">
    <source>
        <dbReference type="Pfam" id="PF24760"/>
    </source>
</evidence>
<evidence type="ECO:0000259" key="10">
    <source>
        <dbReference type="Pfam" id="PF24762"/>
    </source>
</evidence>
<evidence type="ECO:0000313" key="11">
    <source>
        <dbReference type="EMBL" id="KAK7603135.1"/>
    </source>
</evidence>
<organism evidence="11 12">
    <name type="scientific">Parthenolecanium corni</name>
    <dbReference type="NCBI Taxonomy" id="536013"/>
    <lineage>
        <taxon>Eukaryota</taxon>
        <taxon>Metazoa</taxon>
        <taxon>Ecdysozoa</taxon>
        <taxon>Arthropoda</taxon>
        <taxon>Hexapoda</taxon>
        <taxon>Insecta</taxon>
        <taxon>Pterygota</taxon>
        <taxon>Neoptera</taxon>
        <taxon>Paraneoptera</taxon>
        <taxon>Hemiptera</taxon>
        <taxon>Sternorrhyncha</taxon>
        <taxon>Coccoidea</taxon>
        <taxon>Coccidae</taxon>
        <taxon>Parthenolecanium</taxon>
    </lineage>
</organism>
<keyword evidence="2" id="KW-0853">WD repeat</keyword>
<dbReference type="InterPro" id="IPR056155">
    <property type="entry name" value="Beta-prop_IFT140_2nd"/>
</dbReference>
<dbReference type="Pfam" id="PF23385">
    <property type="entry name" value="Beta-prop_IFT140_2nd"/>
    <property type="match status" value="1"/>
</dbReference>
<dbReference type="GO" id="GO:0035721">
    <property type="term" value="P:intraciliary retrograde transport"/>
    <property type="evidence" value="ECO:0007669"/>
    <property type="project" value="TreeGrafter"/>
</dbReference>
<dbReference type="Proteomes" id="UP001367676">
    <property type="component" value="Unassembled WGS sequence"/>
</dbReference>
<dbReference type="SUPFAM" id="SSF50978">
    <property type="entry name" value="WD40 repeat-like"/>
    <property type="match status" value="2"/>
</dbReference>
<evidence type="ECO:0000313" key="12">
    <source>
        <dbReference type="Proteomes" id="UP001367676"/>
    </source>
</evidence>